<name>A0ABD2RUU2_9SOLN</name>
<evidence type="ECO:0000313" key="3">
    <source>
        <dbReference type="Proteomes" id="UP001627284"/>
    </source>
</evidence>
<dbReference type="Pfam" id="PF13966">
    <property type="entry name" value="zf-RVT"/>
    <property type="match status" value="1"/>
</dbReference>
<evidence type="ECO:0000313" key="2">
    <source>
        <dbReference type="EMBL" id="KAL3335635.1"/>
    </source>
</evidence>
<sequence>MWNKYCKKVHPTVAKGQGSYVWRKMNAIREEIEHNIWWQVKEGNSSFWFDNWTKQGALYFIEGENAIEEEIEVKKFMLSGSWNEIKLLTKLSQKMTGYIMESIKPLIIENGSDRPWWMGNTQGSFTVKSAWHLLRQKKKCRRDYEFIWCKGLPFKVNFFLWNVWNRKIASDDNLKRIHIPIASGC</sequence>
<dbReference type="Proteomes" id="UP001627284">
    <property type="component" value="Unassembled WGS sequence"/>
</dbReference>
<gene>
    <name evidence="2" type="ORF">AABB24_031722</name>
</gene>
<comment type="caution">
    <text evidence="2">The sequence shown here is derived from an EMBL/GenBank/DDBJ whole genome shotgun (WGS) entry which is preliminary data.</text>
</comment>
<accession>A0ABD2RUU2</accession>
<organism evidence="2 3">
    <name type="scientific">Solanum stoloniferum</name>
    <dbReference type="NCBI Taxonomy" id="62892"/>
    <lineage>
        <taxon>Eukaryota</taxon>
        <taxon>Viridiplantae</taxon>
        <taxon>Streptophyta</taxon>
        <taxon>Embryophyta</taxon>
        <taxon>Tracheophyta</taxon>
        <taxon>Spermatophyta</taxon>
        <taxon>Magnoliopsida</taxon>
        <taxon>eudicotyledons</taxon>
        <taxon>Gunneridae</taxon>
        <taxon>Pentapetalae</taxon>
        <taxon>asterids</taxon>
        <taxon>lamiids</taxon>
        <taxon>Solanales</taxon>
        <taxon>Solanaceae</taxon>
        <taxon>Solanoideae</taxon>
        <taxon>Solaneae</taxon>
        <taxon>Solanum</taxon>
    </lineage>
</organism>
<protein>
    <recommendedName>
        <fullName evidence="1">Reverse transcriptase zinc-binding domain-containing protein</fullName>
    </recommendedName>
</protein>
<evidence type="ECO:0000259" key="1">
    <source>
        <dbReference type="Pfam" id="PF13966"/>
    </source>
</evidence>
<feature type="domain" description="Reverse transcriptase zinc-binding" evidence="1">
    <location>
        <begin position="125"/>
        <end position="185"/>
    </location>
</feature>
<dbReference type="InterPro" id="IPR026960">
    <property type="entry name" value="RVT-Znf"/>
</dbReference>
<dbReference type="AlphaFoldDB" id="A0ABD2RUU2"/>
<keyword evidence="3" id="KW-1185">Reference proteome</keyword>
<reference evidence="2 3" key="1">
    <citation type="submission" date="2024-05" db="EMBL/GenBank/DDBJ databases">
        <title>De novo assembly of an allotetraploid wild potato.</title>
        <authorList>
            <person name="Hosaka A.J."/>
        </authorList>
    </citation>
    <scope>NUCLEOTIDE SEQUENCE [LARGE SCALE GENOMIC DNA]</scope>
    <source>
        <tissue evidence="2">Young leaves</tissue>
    </source>
</reference>
<dbReference type="EMBL" id="JBJKTR010000018">
    <property type="protein sequence ID" value="KAL3335635.1"/>
    <property type="molecule type" value="Genomic_DNA"/>
</dbReference>
<proteinExistence type="predicted"/>